<dbReference type="Proteomes" id="UP001642360">
    <property type="component" value="Unassembled WGS sequence"/>
</dbReference>
<keyword evidence="2" id="KW-0328">Glycosyltransferase</keyword>
<organism evidence="3 4">
    <name type="scientific">Ilex paraguariensis</name>
    <name type="common">yerba mate</name>
    <dbReference type="NCBI Taxonomy" id="185542"/>
    <lineage>
        <taxon>Eukaryota</taxon>
        <taxon>Viridiplantae</taxon>
        <taxon>Streptophyta</taxon>
        <taxon>Embryophyta</taxon>
        <taxon>Tracheophyta</taxon>
        <taxon>Spermatophyta</taxon>
        <taxon>Magnoliopsida</taxon>
        <taxon>eudicotyledons</taxon>
        <taxon>Gunneridae</taxon>
        <taxon>Pentapetalae</taxon>
        <taxon>asterids</taxon>
        <taxon>campanulids</taxon>
        <taxon>Aquifoliales</taxon>
        <taxon>Aquifoliaceae</taxon>
        <taxon>Ilex</taxon>
    </lineage>
</organism>
<protein>
    <submittedName>
        <fullName evidence="3">Uncharacterized protein</fullName>
    </submittedName>
</protein>
<evidence type="ECO:0000313" key="3">
    <source>
        <dbReference type="EMBL" id="CAK9183505.1"/>
    </source>
</evidence>
<keyword evidence="2" id="KW-0808">Transferase</keyword>
<dbReference type="SUPFAM" id="SSF53756">
    <property type="entry name" value="UDP-Glycosyltransferase/glycogen phosphorylase"/>
    <property type="match status" value="1"/>
</dbReference>
<dbReference type="AlphaFoldDB" id="A0ABC8UR48"/>
<feature type="non-terminal residue" evidence="3">
    <location>
        <position position="112"/>
    </location>
</feature>
<keyword evidence="4" id="KW-1185">Reference proteome</keyword>
<sequence length="112" mass="13025">MFSHIQFPGLPPIKACQMPQPLLDRDDQFYHYFLNFASNVPRSNGIILNTLNHLNRERSKLSGMGFVFRTSNSTDLLHRTTNCRRRNGAFSAEQVREIAIGLERSDRKFLWV</sequence>
<evidence type="ECO:0000256" key="1">
    <source>
        <dbReference type="ARBA" id="ARBA00009995"/>
    </source>
</evidence>
<evidence type="ECO:0000313" key="4">
    <source>
        <dbReference type="Proteomes" id="UP001642360"/>
    </source>
</evidence>
<reference evidence="3 4" key="1">
    <citation type="submission" date="2024-02" db="EMBL/GenBank/DDBJ databases">
        <authorList>
            <person name="Vignale AGUSTIN F."/>
            <person name="Sosa J E."/>
            <person name="Modenutti C."/>
        </authorList>
    </citation>
    <scope>NUCLEOTIDE SEQUENCE [LARGE SCALE GENOMIC DNA]</scope>
</reference>
<dbReference type="InterPro" id="IPR050481">
    <property type="entry name" value="UDP-glycosyltransf_plant"/>
</dbReference>
<dbReference type="GO" id="GO:0016757">
    <property type="term" value="F:glycosyltransferase activity"/>
    <property type="evidence" value="ECO:0007669"/>
    <property type="project" value="UniProtKB-KW"/>
</dbReference>
<comment type="similarity">
    <text evidence="1">Belongs to the UDP-glycosyltransferase family.</text>
</comment>
<dbReference type="EMBL" id="CAUOFW020008661">
    <property type="protein sequence ID" value="CAK9183505.1"/>
    <property type="molecule type" value="Genomic_DNA"/>
</dbReference>
<comment type="caution">
    <text evidence="3">The sequence shown here is derived from an EMBL/GenBank/DDBJ whole genome shotgun (WGS) entry which is preliminary data.</text>
</comment>
<evidence type="ECO:0000256" key="2">
    <source>
        <dbReference type="ARBA" id="ARBA00022676"/>
    </source>
</evidence>
<proteinExistence type="inferred from homology"/>
<dbReference type="PANTHER" id="PTHR48048:SF30">
    <property type="entry name" value="GLYCOSYLTRANSFERASE"/>
    <property type="match status" value="1"/>
</dbReference>
<dbReference type="Gene3D" id="3.40.50.2000">
    <property type="entry name" value="Glycogen Phosphorylase B"/>
    <property type="match status" value="2"/>
</dbReference>
<gene>
    <name evidence="3" type="ORF">ILEXP_LOCUS53771</name>
</gene>
<name>A0ABC8UR48_9AQUA</name>
<dbReference type="PANTHER" id="PTHR48048">
    <property type="entry name" value="GLYCOSYLTRANSFERASE"/>
    <property type="match status" value="1"/>
</dbReference>
<accession>A0ABC8UR48</accession>